<name>A0A4U1CLG4_9SPHI</name>
<sequence>MKKFTLSLKMFFFLLLSMVFMAFAASIALDEDTAFIQKMLADHYDDTQEASLLKKYELNVTNTGFCRYKRYFSSGKVEYFSFNLKKFKDIDYLGSDKQGRLYLHTKGEDVIVQTYNDRKNGDIDSMAAYMVIPLKNMEPQDLIAISERLVKTNAQLLVQK</sequence>
<organism evidence="2 3">
    <name type="scientific">Pedobacter frigoris</name>
    <dbReference type="NCBI Taxonomy" id="2571272"/>
    <lineage>
        <taxon>Bacteria</taxon>
        <taxon>Pseudomonadati</taxon>
        <taxon>Bacteroidota</taxon>
        <taxon>Sphingobacteriia</taxon>
        <taxon>Sphingobacteriales</taxon>
        <taxon>Sphingobacteriaceae</taxon>
        <taxon>Pedobacter</taxon>
    </lineage>
</organism>
<proteinExistence type="predicted"/>
<protein>
    <submittedName>
        <fullName evidence="2">Uncharacterized protein</fullName>
    </submittedName>
</protein>
<evidence type="ECO:0000313" key="3">
    <source>
        <dbReference type="Proteomes" id="UP000307244"/>
    </source>
</evidence>
<evidence type="ECO:0000313" key="2">
    <source>
        <dbReference type="EMBL" id="TKC07141.1"/>
    </source>
</evidence>
<feature type="chain" id="PRO_5020915475" evidence="1">
    <location>
        <begin position="25"/>
        <end position="160"/>
    </location>
</feature>
<keyword evidence="3" id="KW-1185">Reference proteome</keyword>
<keyword evidence="1" id="KW-0732">Signal</keyword>
<dbReference type="RefSeq" id="WP_136835409.1">
    <property type="nucleotide sequence ID" value="NZ_SWBQ01000002.1"/>
</dbReference>
<dbReference type="EMBL" id="SWBQ01000002">
    <property type="protein sequence ID" value="TKC07141.1"/>
    <property type="molecule type" value="Genomic_DNA"/>
</dbReference>
<dbReference type="OrthoDB" id="797136at2"/>
<gene>
    <name evidence="2" type="ORF">FA047_07740</name>
</gene>
<dbReference type="AlphaFoldDB" id="A0A4U1CLG4"/>
<evidence type="ECO:0000256" key="1">
    <source>
        <dbReference type="SAM" id="SignalP"/>
    </source>
</evidence>
<reference evidence="2 3" key="1">
    <citation type="submission" date="2019-04" db="EMBL/GenBank/DDBJ databases">
        <title>Pedobacter sp. RP-3-15 sp. nov., isolated from Arctic soil.</title>
        <authorList>
            <person name="Dahal R.H."/>
            <person name="Kim D.-U."/>
        </authorList>
    </citation>
    <scope>NUCLEOTIDE SEQUENCE [LARGE SCALE GENOMIC DNA]</scope>
    <source>
        <strain evidence="2 3">RP-3-15</strain>
    </source>
</reference>
<comment type="caution">
    <text evidence="2">The sequence shown here is derived from an EMBL/GenBank/DDBJ whole genome shotgun (WGS) entry which is preliminary data.</text>
</comment>
<accession>A0A4U1CLG4</accession>
<dbReference type="Proteomes" id="UP000307244">
    <property type="component" value="Unassembled WGS sequence"/>
</dbReference>
<feature type="signal peptide" evidence="1">
    <location>
        <begin position="1"/>
        <end position="24"/>
    </location>
</feature>